<name>A0A6J6FJH7_9ZZZZ</name>
<gene>
    <name evidence="2" type="ORF">UFOPK1788_00421</name>
</gene>
<evidence type="ECO:0000259" key="1">
    <source>
        <dbReference type="PROSITE" id="PS50206"/>
    </source>
</evidence>
<proteinExistence type="predicted"/>
<protein>
    <submittedName>
        <fullName evidence="2">Unannotated protein</fullName>
    </submittedName>
</protein>
<sequence>MQKTNSLPRFVTAVFAAVAAIGLMVGLSGCSPQTVDMETVTAVIDVRTPEEVATGHLEGAVIIDWNSPTFADEVSKLDPAGTYVIYCRSGNRAGQAIEAMKEMGFTNLTNAGSLAEAAEQTGLAIVQ</sequence>
<dbReference type="SMART" id="SM00450">
    <property type="entry name" value="RHOD"/>
    <property type="match status" value="1"/>
</dbReference>
<dbReference type="PROSITE" id="PS50206">
    <property type="entry name" value="RHODANESE_3"/>
    <property type="match status" value="1"/>
</dbReference>
<dbReference type="EMBL" id="CAEZUE010000038">
    <property type="protein sequence ID" value="CAB4589146.1"/>
    <property type="molecule type" value="Genomic_DNA"/>
</dbReference>
<organism evidence="2">
    <name type="scientific">freshwater metagenome</name>
    <dbReference type="NCBI Taxonomy" id="449393"/>
    <lineage>
        <taxon>unclassified sequences</taxon>
        <taxon>metagenomes</taxon>
        <taxon>ecological metagenomes</taxon>
    </lineage>
</organism>
<dbReference type="InterPro" id="IPR052367">
    <property type="entry name" value="Thiosulfate_ST/Rhodanese-like"/>
</dbReference>
<evidence type="ECO:0000313" key="2">
    <source>
        <dbReference type="EMBL" id="CAB4589146.1"/>
    </source>
</evidence>
<feature type="domain" description="Rhodanese" evidence="1">
    <location>
        <begin position="43"/>
        <end position="126"/>
    </location>
</feature>
<dbReference type="Gene3D" id="3.40.250.10">
    <property type="entry name" value="Rhodanese-like domain"/>
    <property type="match status" value="1"/>
</dbReference>
<dbReference type="PANTHER" id="PTHR45431">
    <property type="entry name" value="RHODANESE-LIKE DOMAIN-CONTAINING PROTEIN 15, CHLOROPLASTIC"/>
    <property type="match status" value="1"/>
</dbReference>
<dbReference type="SUPFAM" id="SSF52821">
    <property type="entry name" value="Rhodanese/Cell cycle control phosphatase"/>
    <property type="match status" value="1"/>
</dbReference>
<dbReference type="PROSITE" id="PS51257">
    <property type="entry name" value="PROKAR_LIPOPROTEIN"/>
    <property type="match status" value="1"/>
</dbReference>
<dbReference type="InterPro" id="IPR001763">
    <property type="entry name" value="Rhodanese-like_dom"/>
</dbReference>
<dbReference type="InterPro" id="IPR036873">
    <property type="entry name" value="Rhodanese-like_dom_sf"/>
</dbReference>
<accession>A0A6J6FJH7</accession>
<dbReference type="AlphaFoldDB" id="A0A6J6FJH7"/>
<dbReference type="PANTHER" id="PTHR45431:SF3">
    <property type="entry name" value="RHODANESE-LIKE DOMAIN-CONTAINING PROTEIN 15, CHLOROPLASTIC"/>
    <property type="match status" value="1"/>
</dbReference>
<dbReference type="CDD" id="cd00158">
    <property type="entry name" value="RHOD"/>
    <property type="match status" value="1"/>
</dbReference>
<dbReference type="Pfam" id="PF00581">
    <property type="entry name" value="Rhodanese"/>
    <property type="match status" value="1"/>
</dbReference>
<reference evidence="2" key="1">
    <citation type="submission" date="2020-05" db="EMBL/GenBank/DDBJ databases">
        <authorList>
            <person name="Chiriac C."/>
            <person name="Salcher M."/>
            <person name="Ghai R."/>
            <person name="Kavagutti S V."/>
        </authorList>
    </citation>
    <scope>NUCLEOTIDE SEQUENCE</scope>
</reference>